<proteinExistence type="predicted"/>
<sequence length="510" mass="54643">MAAKRTIRTIPAERTPVREQPAAERIGGFEEVSLGYDEVEAAREAQRCLFCADTPCMRGCPVSVDIPGFIRKVSDRDYQGAYETIARTNLLPAVCGRVCPQESQCEAVCTVGDSLEPVAIGRLERFVGDLAIANDWASRPFIPPTPHRVGVIGSGPAGMACAADLAKAGCEVTVYEALHLPGGVLRYGIPDFRLPSEVIDAEVANLERLGVRFECNTVVGRLFTPEQMIEEMGFDAVFIGTGAGYPTMLGIPGDSLGGVLSANELLTRANLMQARDFPVYDTPIPLGTHVAVVGAGNTAMDAMRVCLRLGAETVQCLYRRSAAEAPARAEELHHAEQEGVEFHWLTNPVEVLDDGQGNVGGLRCQRMELGEPDASGRRRPVPVPGSEFVMRCDQVVFAIGTNANPIIGQTSRLSLDKRGYLRVDEDLATSMAGVFAGGDIVTGAATVIEAMGAGRRAAAGILRYLGVRDESLPYDALGEPVFGIAPHEHSFVRLRVAETPSTHRTAVTAR</sequence>
<organism evidence="3 4">
    <name type="scientific">Actinotalea lenta</name>
    <dbReference type="NCBI Taxonomy" id="3064654"/>
    <lineage>
        <taxon>Bacteria</taxon>
        <taxon>Bacillati</taxon>
        <taxon>Actinomycetota</taxon>
        <taxon>Actinomycetes</taxon>
        <taxon>Micrococcales</taxon>
        <taxon>Cellulomonadaceae</taxon>
        <taxon>Actinotalea</taxon>
    </lineage>
</organism>
<dbReference type="InterPro" id="IPR006004">
    <property type="entry name" value="SudA-like"/>
</dbReference>
<name>A0ABT9DBD8_9CELL</name>
<dbReference type="NCBIfam" id="TIGR01316">
    <property type="entry name" value="gltA"/>
    <property type="match status" value="1"/>
</dbReference>
<dbReference type="EMBL" id="JAUQYP010000001">
    <property type="protein sequence ID" value="MDO8106513.1"/>
    <property type="molecule type" value="Genomic_DNA"/>
</dbReference>
<dbReference type="PRINTS" id="PR00419">
    <property type="entry name" value="ADXRDTASE"/>
</dbReference>
<dbReference type="PANTHER" id="PTHR42783">
    <property type="entry name" value="GLUTAMATE SYNTHASE [NADPH] SMALL CHAIN"/>
    <property type="match status" value="1"/>
</dbReference>
<dbReference type="PANTHER" id="PTHR42783:SF3">
    <property type="entry name" value="GLUTAMATE SYNTHASE [NADPH] SMALL CHAIN-RELATED"/>
    <property type="match status" value="1"/>
</dbReference>
<comment type="caution">
    <text evidence="3">The sequence shown here is derived from an EMBL/GenBank/DDBJ whole genome shotgun (WGS) entry which is preliminary data.</text>
</comment>
<keyword evidence="4" id="KW-1185">Reference proteome</keyword>
<dbReference type="Pfam" id="PF14691">
    <property type="entry name" value="Fer4_20"/>
    <property type="match status" value="1"/>
</dbReference>
<dbReference type="SUPFAM" id="SSF51971">
    <property type="entry name" value="Nucleotide-binding domain"/>
    <property type="match status" value="1"/>
</dbReference>
<dbReference type="InterPro" id="IPR036188">
    <property type="entry name" value="FAD/NAD-bd_sf"/>
</dbReference>
<dbReference type="Gene3D" id="3.50.50.60">
    <property type="entry name" value="FAD/NAD(P)-binding domain"/>
    <property type="match status" value="2"/>
</dbReference>
<feature type="domain" description="FAD/NAD(P)-binding" evidence="1">
    <location>
        <begin position="148"/>
        <end position="454"/>
    </location>
</feature>
<evidence type="ECO:0000259" key="1">
    <source>
        <dbReference type="Pfam" id="PF07992"/>
    </source>
</evidence>
<dbReference type="Proteomes" id="UP001232536">
    <property type="component" value="Unassembled WGS sequence"/>
</dbReference>
<dbReference type="Pfam" id="PF07992">
    <property type="entry name" value="Pyr_redox_2"/>
    <property type="match status" value="1"/>
</dbReference>
<evidence type="ECO:0000259" key="2">
    <source>
        <dbReference type="Pfam" id="PF14691"/>
    </source>
</evidence>
<dbReference type="EC" id="1.4.1.13" evidence="3"/>
<dbReference type="InterPro" id="IPR023753">
    <property type="entry name" value="FAD/NAD-binding_dom"/>
</dbReference>
<accession>A0ABT9DBD8</accession>
<feature type="domain" description="Dihydroprymidine dehydrogenase" evidence="2">
    <location>
        <begin position="27"/>
        <end position="135"/>
    </location>
</feature>
<dbReference type="SUPFAM" id="SSF46548">
    <property type="entry name" value="alpha-helical ferredoxin"/>
    <property type="match status" value="1"/>
</dbReference>
<dbReference type="InterPro" id="IPR009051">
    <property type="entry name" value="Helical_ferredxn"/>
</dbReference>
<evidence type="ECO:0000313" key="4">
    <source>
        <dbReference type="Proteomes" id="UP001232536"/>
    </source>
</evidence>
<dbReference type="RefSeq" id="WP_304600165.1">
    <property type="nucleotide sequence ID" value="NZ_JAUQYO010000001.1"/>
</dbReference>
<dbReference type="GO" id="GO:0004355">
    <property type="term" value="F:glutamate synthase (NADPH) activity"/>
    <property type="evidence" value="ECO:0007669"/>
    <property type="project" value="UniProtKB-EC"/>
</dbReference>
<gene>
    <name evidence="3" type="primary">gltA</name>
    <name evidence="3" type="ORF">Q6348_04805</name>
</gene>
<keyword evidence="3" id="KW-0560">Oxidoreductase</keyword>
<evidence type="ECO:0000313" key="3">
    <source>
        <dbReference type="EMBL" id="MDO8106513.1"/>
    </source>
</evidence>
<protein>
    <submittedName>
        <fullName evidence="3">NADPH-dependent glutamate synthase</fullName>
        <ecNumber evidence="3">1.4.1.13</ecNumber>
    </submittedName>
</protein>
<dbReference type="InterPro" id="IPR028261">
    <property type="entry name" value="DPD_II"/>
</dbReference>
<dbReference type="Gene3D" id="1.10.1060.10">
    <property type="entry name" value="Alpha-helical ferredoxin"/>
    <property type="match status" value="1"/>
</dbReference>
<reference evidence="3 4" key="1">
    <citation type="submission" date="2023-07" db="EMBL/GenBank/DDBJ databases">
        <title>Description of novel actinomycetes strains, isolated from tidal flat sediment.</title>
        <authorList>
            <person name="Lu C."/>
        </authorList>
    </citation>
    <scope>NUCLEOTIDE SEQUENCE [LARGE SCALE GENOMIC DNA]</scope>
    <source>
        <strain evidence="3 4">SYSU T00b441</strain>
    </source>
</reference>